<gene>
    <name evidence="2" type="ORF">AXG93_4182s1250</name>
</gene>
<dbReference type="EMBL" id="LVLJ01003917">
    <property type="protein sequence ID" value="OAE19177.1"/>
    <property type="molecule type" value="Genomic_DNA"/>
</dbReference>
<feature type="region of interest" description="Disordered" evidence="1">
    <location>
        <begin position="53"/>
        <end position="96"/>
    </location>
</feature>
<evidence type="ECO:0000256" key="1">
    <source>
        <dbReference type="SAM" id="MobiDB-lite"/>
    </source>
</evidence>
<keyword evidence="3" id="KW-1185">Reference proteome</keyword>
<accession>A0A176VF09</accession>
<dbReference type="AlphaFoldDB" id="A0A176VF09"/>
<protein>
    <submittedName>
        <fullName evidence="2">Uncharacterized protein</fullName>
    </submittedName>
</protein>
<sequence>MRLFQLGIQIYNELRRLNHLVLVMCLDRILSEGGVHVVGRLAARGRCARACGNEKSRKEDEDEDEERLRRREEVGTPRAEGEETIALRRPNSVAHGGQEDSVRVFEVLHALVGFAVVGCLRCKARMVQVMRVSYGLLIAGE</sequence>
<dbReference type="Proteomes" id="UP000077202">
    <property type="component" value="Unassembled WGS sequence"/>
</dbReference>
<evidence type="ECO:0000313" key="2">
    <source>
        <dbReference type="EMBL" id="OAE19177.1"/>
    </source>
</evidence>
<name>A0A176VF09_MARPO</name>
<organism evidence="2 3">
    <name type="scientific">Marchantia polymorpha subsp. ruderalis</name>
    <dbReference type="NCBI Taxonomy" id="1480154"/>
    <lineage>
        <taxon>Eukaryota</taxon>
        <taxon>Viridiplantae</taxon>
        <taxon>Streptophyta</taxon>
        <taxon>Embryophyta</taxon>
        <taxon>Marchantiophyta</taxon>
        <taxon>Marchantiopsida</taxon>
        <taxon>Marchantiidae</taxon>
        <taxon>Marchantiales</taxon>
        <taxon>Marchantiaceae</taxon>
        <taxon>Marchantia</taxon>
    </lineage>
</organism>
<comment type="caution">
    <text evidence="2">The sequence shown here is derived from an EMBL/GenBank/DDBJ whole genome shotgun (WGS) entry which is preliminary data.</text>
</comment>
<reference evidence="2" key="1">
    <citation type="submission" date="2016-03" db="EMBL/GenBank/DDBJ databases">
        <title>Mechanisms controlling the formation of the plant cell surface in tip-growing cells are functionally conserved among land plants.</title>
        <authorList>
            <person name="Honkanen S."/>
            <person name="Jones V.A."/>
            <person name="Morieri G."/>
            <person name="Champion C."/>
            <person name="Hetherington A.J."/>
            <person name="Kelly S."/>
            <person name="Saint-Marcoux D."/>
            <person name="Proust H."/>
            <person name="Prescott H."/>
            <person name="Dolan L."/>
        </authorList>
    </citation>
    <scope>NUCLEOTIDE SEQUENCE [LARGE SCALE GENOMIC DNA]</scope>
    <source>
        <tissue evidence="2">Whole gametophyte</tissue>
    </source>
</reference>
<proteinExistence type="predicted"/>
<evidence type="ECO:0000313" key="3">
    <source>
        <dbReference type="Proteomes" id="UP000077202"/>
    </source>
</evidence>
<feature type="compositionally biased region" description="Basic and acidic residues" evidence="1">
    <location>
        <begin position="66"/>
        <end position="81"/>
    </location>
</feature>